<evidence type="ECO:0000313" key="2">
    <source>
        <dbReference type="Proteomes" id="UP000783213"/>
    </source>
</evidence>
<accession>A0ABQ7I9D0</accession>
<evidence type="ECO:0000313" key="1">
    <source>
        <dbReference type="EMBL" id="KAF7917414.1"/>
    </source>
</evidence>
<gene>
    <name evidence="1" type="ORF">EAE98_010177</name>
</gene>
<proteinExistence type="predicted"/>
<dbReference type="GeneID" id="62236948"/>
<reference evidence="1 2" key="1">
    <citation type="journal article" date="2020" name="Genome Biol. Evol.">
        <title>Comparative genomics of Sclerotiniaceae.</title>
        <authorList>
            <person name="Valero Jimenez C.A."/>
            <person name="Steentjes M."/>
            <person name="Scholten O.E."/>
            <person name="Van Kan J.A.L."/>
        </authorList>
    </citation>
    <scope>NUCLEOTIDE SEQUENCE [LARGE SCALE GENOMIC DNA]</scope>
    <source>
        <strain evidence="1 2">B1</strain>
    </source>
</reference>
<sequence>MGHELREHIPVLNVQPIFHLIEAEILDLSYEALVLQVDGNVRLDKTARDPDAWRARIGDEVVGGPDGDPPGQIATKLATQPTGPELRDRCTMSLCGELGTLGAPGAMPKMILAVRVDEPHDNTLQPPPLGIAVGKENNDHFLRRGVSHIMSRAMNIRRGIPSNFDPNDEDQVNENEWQMSTPLSIAFPLIGCRTGYGYINAAENILSAIIGWYHDPRYTPQFGNAAMRAFSIPDIYLVIPPRTSVNVRTLKPALIRSAWEKAWDRYLPPAIGIPPVRYSKDVEDNLADQVRQHATNYWKPGLGQVLLIDGVDDAAGGFPLNLTPWVPETITASWIRRNCRVLRGGRIKRLTTI</sequence>
<name>A0ABQ7I9D0_9HELO</name>
<dbReference type="RefSeq" id="XP_038805810.1">
    <property type="nucleotide sequence ID" value="XM_038957798.1"/>
</dbReference>
<dbReference type="EMBL" id="RCSX01000034">
    <property type="protein sequence ID" value="KAF7917414.1"/>
    <property type="molecule type" value="Genomic_DNA"/>
</dbReference>
<organism evidence="1 2">
    <name type="scientific">Botrytis deweyae</name>
    <dbReference type="NCBI Taxonomy" id="2478750"/>
    <lineage>
        <taxon>Eukaryota</taxon>
        <taxon>Fungi</taxon>
        <taxon>Dikarya</taxon>
        <taxon>Ascomycota</taxon>
        <taxon>Pezizomycotina</taxon>
        <taxon>Leotiomycetes</taxon>
        <taxon>Helotiales</taxon>
        <taxon>Sclerotiniaceae</taxon>
        <taxon>Botrytis</taxon>
    </lineage>
</organism>
<protein>
    <submittedName>
        <fullName evidence="1">Uncharacterized protein</fullName>
    </submittedName>
</protein>
<comment type="caution">
    <text evidence="1">The sequence shown here is derived from an EMBL/GenBank/DDBJ whole genome shotgun (WGS) entry which is preliminary data.</text>
</comment>
<keyword evidence="2" id="KW-1185">Reference proteome</keyword>
<dbReference type="Proteomes" id="UP000783213">
    <property type="component" value="Unassembled WGS sequence"/>
</dbReference>